<feature type="region of interest" description="Disordered" evidence="1">
    <location>
        <begin position="1"/>
        <end position="35"/>
    </location>
</feature>
<proteinExistence type="predicted"/>
<evidence type="ECO:0000256" key="1">
    <source>
        <dbReference type="SAM" id="MobiDB-lite"/>
    </source>
</evidence>
<feature type="compositionally biased region" description="Basic and acidic residues" evidence="1">
    <location>
        <begin position="109"/>
        <end position="118"/>
    </location>
</feature>
<sequence>MDRPKSLELKFYGPKRPLDSRPNETGRAQERDRNGLQFGLVLRGRCHGPDIKRRSLGQRGPMSLIWAGTRPGLFSSGVSQALSELWARAPITASPASTDIRSNKNGAEGWDKKREPRR</sequence>
<comment type="caution">
    <text evidence="2">The sequence shown here is derived from an EMBL/GenBank/DDBJ whole genome shotgun (WGS) entry which is preliminary data.</text>
</comment>
<accession>A0AAE0YPF5</accession>
<dbReference type="EMBL" id="JAWDGP010005718">
    <property type="protein sequence ID" value="KAK3753186.1"/>
    <property type="molecule type" value="Genomic_DNA"/>
</dbReference>
<feature type="region of interest" description="Disordered" evidence="1">
    <location>
        <begin position="93"/>
        <end position="118"/>
    </location>
</feature>
<keyword evidence="3" id="KW-1185">Reference proteome</keyword>
<organism evidence="2 3">
    <name type="scientific">Elysia crispata</name>
    <name type="common">lettuce slug</name>
    <dbReference type="NCBI Taxonomy" id="231223"/>
    <lineage>
        <taxon>Eukaryota</taxon>
        <taxon>Metazoa</taxon>
        <taxon>Spiralia</taxon>
        <taxon>Lophotrochozoa</taxon>
        <taxon>Mollusca</taxon>
        <taxon>Gastropoda</taxon>
        <taxon>Heterobranchia</taxon>
        <taxon>Euthyneura</taxon>
        <taxon>Panpulmonata</taxon>
        <taxon>Sacoglossa</taxon>
        <taxon>Placobranchoidea</taxon>
        <taxon>Plakobranchidae</taxon>
        <taxon>Elysia</taxon>
    </lineage>
</organism>
<dbReference type="AlphaFoldDB" id="A0AAE0YPF5"/>
<feature type="compositionally biased region" description="Basic and acidic residues" evidence="1">
    <location>
        <begin position="16"/>
        <end position="34"/>
    </location>
</feature>
<gene>
    <name evidence="2" type="ORF">RRG08_024460</name>
</gene>
<dbReference type="Proteomes" id="UP001283361">
    <property type="component" value="Unassembled WGS sequence"/>
</dbReference>
<name>A0AAE0YPF5_9GAST</name>
<protein>
    <submittedName>
        <fullName evidence="2">Uncharacterized protein</fullName>
    </submittedName>
</protein>
<evidence type="ECO:0000313" key="3">
    <source>
        <dbReference type="Proteomes" id="UP001283361"/>
    </source>
</evidence>
<feature type="compositionally biased region" description="Polar residues" evidence="1">
    <location>
        <begin position="94"/>
        <end position="105"/>
    </location>
</feature>
<evidence type="ECO:0000313" key="2">
    <source>
        <dbReference type="EMBL" id="KAK3753186.1"/>
    </source>
</evidence>
<reference evidence="2" key="1">
    <citation type="journal article" date="2023" name="G3 (Bethesda)">
        <title>A reference genome for the long-term kleptoplast-retaining sea slug Elysia crispata morphotype clarki.</title>
        <authorList>
            <person name="Eastman K.E."/>
            <person name="Pendleton A.L."/>
            <person name="Shaikh M.A."/>
            <person name="Suttiyut T."/>
            <person name="Ogas R."/>
            <person name="Tomko P."/>
            <person name="Gavelis G."/>
            <person name="Widhalm J.R."/>
            <person name="Wisecaver J.H."/>
        </authorList>
    </citation>
    <scope>NUCLEOTIDE SEQUENCE</scope>
    <source>
        <strain evidence="2">ECLA1</strain>
    </source>
</reference>